<keyword evidence="2" id="KW-1185">Reference proteome</keyword>
<comment type="caution">
    <text evidence="1">The sequence shown here is derived from an EMBL/GenBank/DDBJ whole genome shotgun (WGS) entry which is preliminary data.</text>
</comment>
<sequence length="68" mass="8158">MSLRLLANTGRVRNINDQYNNDLNKEIVKELEAHLREIRHQRSWLEIRMQACKAFEYSLLVLELCMII</sequence>
<dbReference type="EMBL" id="CAJVPP010000930">
    <property type="protein sequence ID" value="CAG8522707.1"/>
    <property type="molecule type" value="Genomic_DNA"/>
</dbReference>
<reference evidence="1" key="1">
    <citation type="submission" date="2021-06" db="EMBL/GenBank/DDBJ databases">
        <authorList>
            <person name="Kallberg Y."/>
            <person name="Tangrot J."/>
            <person name="Rosling A."/>
        </authorList>
    </citation>
    <scope>NUCLEOTIDE SEQUENCE</scope>
    <source>
        <strain evidence="1">87-6 pot B 2015</strain>
    </source>
</reference>
<evidence type="ECO:0000313" key="1">
    <source>
        <dbReference type="EMBL" id="CAG8522707.1"/>
    </source>
</evidence>
<dbReference type="Proteomes" id="UP000789375">
    <property type="component" value="Unassembled WGS sequence"/>
</dbReference>
<evidence type="ECO:0000313" key="2">
    <source>
        <dbReference type="Proteomes" id="UP000789375"/>
    </source>
</evidence>
<accession>A0A9N9A9X8</accession>
<gene>
    <name evidence="1" type="ORF">FMOSSE_LOCUS5113</name>
</gene>
<protein>
    <submittedName>
        <fullName evidence="1">2167_t:CDS:1</fullName>
    </submittedName>
</protein>
<organism evidence="1 2">
    <name type="scientific">Funneliformis mosseae</name>
    <name type="common">Endomycorrhizal fungus</name>
    <name type="synonym">Glomus mosseae</name>
    <dbReference type="NCBI Taxonomy" id="27381"/>
    <lineage>
        <taxon>Eukaryota</taxon>
        <taxon>Fungi</taxon>
        <taxon>Fungi incertae sedis</taxon>
        <taxon>Mucoromycota</taxon>
        <taxon>Glomeromycotina</taxon>
        <taxon>Glomeromycetes</taxon>
        <taxon>Glomerales</taxon>
        <taxon>Glomeraceae</taxon>
        <taxon>Funneliformis</taxon>
    </lineage>
</organism>
<dbReference type="AlphaFoldDB" id="A0A9N9A9X8"/>
<proteinExistence type="predicted"/>
<name>A0A9N9A9X8_FUNMO</name>